<dbReference type="AlphaFoldDB" id="A0A2M8DNJ5"/>
<dbReference type="Pfam" id="PF05635">
    <property type="entry name" value="23S_rRNA_IVP"/>
    <property type="match status" value="1"/>
</dbReference>
<name>A0A2M8DNJ5_9BACT</name>
<sequence length="123" mass="14338">MENDRKKFKAEFKNKIYRWVLNLLKFIDGLPKDSISRNLGNQLIRSGTSILANYVEAHFSNSRKDFAYYFRTALRSANESKVWLALLRDMGRSKKETINILLKELQEIAAILASSLITIKNRR</sequence>
<dbReference type="Proteomes" id="UP000228875">
    <property type="component" value="Unassembled WGS sequence"/>
</dbReference>
<dbReference type="PANTHER" id="PTHR38471:SF2">
    <property type="entry name" value="FOUR HELIX BUNDLE PROTEIN"/>
    <property type="match status" value="1"/>
</dbReference>
<proteinExistence type="predicted"/>
<dbReference type="InterPro" id="IPR012657">
    <property type="entry name" value="23S_rRNA-intervening_sequence"/>
</dbReference>
<dbReference type="Gene3D" id="1.20.1440.60">
    <property type="entry name" value="23S rRNA-intervening sequence"/>
    <property type="match status" value="1"/>
</dbReference>
<dbReference type="InterPro" id="IPR036583">
    <property type="entry name" value="23S_rRNA_IVS_sf"/>
</dbReference>
<gene>
    <name evidence="1" type="ORF">CO077_00520</name>
</gene>
<evidence type="ECO:0000313" key="2">
    <source>
        <dbReference type="Proteomes" id="UP000228875"/>
    </source>
</evidence>
<reference evidence="2" key="1">
    <citation type="submission" date="2017-09" db="EMBL/GenBank/DDBJ databases">
        <title>Depth-based differentiation of microbial function through sediment-hosted aquifers and enrichment of novel symbionts in the deep terrestrial subsurface.</title>
        <authorList>
            <person name="Probst A.J."/>
            <person name="Ladd B."/>
            <person name="Jarett J.K."/>
            <person name="Geller-Mcgrath D.E."/>
            <person name="Sieber C.M.K."/>
            <person name="Emerson J.B."/>
            <person name="Anantharaman K."/>
            <person name="Thomas B.C."/>
            <person name="Malmstrom R."/>
            <person name="Stieglmeier M."/>
            <person name="Klingl A."/>
            <person name="Woyke T."/>
            <person name="Ryan C.M."/>
            <person name="Banfield J.F."/>
        </authorList>
    </citation>
    <scope>NUCLEOTIDE SEQUENCE [LARGE SCALE GENOMIC DNA]</scope>
</reference>
<protein>
    <submittedName>
        <fullName evidence="1">Four helix bundle protein</fullName>
    </submittedName>
</protein>
<comment type="caution">
    <text evidence="1">The sequence shown here is derived from an EMBL/GenBank/DDBJ whole genome shotgun (WGS) entry which is preliminary data.</text>
</comment>
<dbReference type="SUPFAM" id="SSF158446">
    <property type="entry name" value="IVS-encoded protein-like"/>
    <property type="match status" value="1"/>
</dbReference>
<accession>A0A2M8DNJ5</accession>
<dbReference type="EMBL" id="PFTB01000012">
    <property type="protein sequence ID" value="PJB99670.1"/>
    <property type="molecule type" value="Genomic_DNA"/>
</dbReference>
<dbReference type="NCBIfam" id="TIGR02436">
    <property type="entry name" value="four helix bundle protein"/>
    <property type="match status" value="1"/>
</dbReference>
<dbReference type="PANTHER" id="PTHR38471">
    <property type="entry name" value="FOUR HELIX BUNDLE PROTEIN"/>
    <property type="match status" value="1"/>
</dbReference>
<organism evidence="1 2">
    <name type="scientific">Candidatus Nealsonbacteria bacterium CG_4_9_14_0_8_um_filter_35_12</name>
    <dbReference type="NCBI Taxonomy" id="1974692"/>
    <lineage>
        <taxon>Bacteria</taxon>
        <taxon>Candidatus Nealsoniibacteriota</taxon>
    </lineage>
</organism>
<evidence type="ECO:0000313" key="1">
    <source>
        <dbReference type="EMBL" id="PJB99670.1"/>
    </source>
</evidence>